<keyword evidence="2 9" id="KW-0813">Transport</keyword>
<evidence type="ECO:0000256" key="1">
    <source>
        <dbReference type="ARBA" id="ARBA00004429"/>
    </source>
</evidence>
<comment type="subcellular location">
    <subcellularLocation>
        <location evidence="1 9">Cell inner membrane</location>
        <topology evidence="1 9">Multi-pass membrane protein</topology>
    </subcellularLocation>
</comment>
<evidence type="ECO:0000256" key="7">
    <source>
        <dbReference type="ARBA" id="ARBA00023136"/>
    </source>
</evidence>
<dbReference type="Proteomes" id="UP000285123">
    <property type="component" value="Unassembled WGS sequence"/>
</dbReference>
<sequence>MAILSQTPWLRGLRQIESGICAVEKIVCGLSLAVMAISIAVTVAVRNLDLPLPNVGELGLAAMVPLTLVGGALCTCLGSHVTIDLVRHAPWRAVRTLAEVAVAIATTIFAYLYMRSGIHLVEDFLASGDKLLDLGTPLWMLALCFPLGTALMMFHAVMRVLAMLAGEAAVPDRTRNP</sequence>
<evidence type="ECO:0000313" key="11">
    <source>
        <dbReference type="EMBL" id="ROO33045.1"/>
    </source>
</evidence>
<feature type="transmembrane region" description="Helical" evidence="9">
    <location>
        <begin position="93"/>
        <end position="114"/>
    </location>
</feature>
<keyword evidence="6 9" id="KW-1133">Transmembrane helix</keyword>
<evidence type="ECO:0000313" key="12">
    <source>
        <dbReference type="Proteomes" id="UP000285123"/>
    </source>
</evidence>
<dbReference type="OrthoDB" id="26202at2"/>
<accession>A0A423Q361</accession>
<evidence type="ECO:0000256" key="4">
    <source>
        <dbReference type="ARBA" id="ARBA00022519"/>
    </source>
</evidence>
<comment type="subunit">
    <text evidence="9">The complex comprises the extracytoplasmic solute receptor protein and the two transmembrane proteins.</text>
</comment>
<evidence type="ECO:0000256" key="2">
    <source>
        <dbReference type="ARBA" id="ARBA00022448"/>
    </source>
</evidence>
<dbReference type="PANTHER" id="PTHR35011:SF2">
    <property type="entry name" value="2,3-DIKETO-L-GULONATE TRAP TRANSPORTER SMALL PERMEASE PROTEIN YIAM"/>
    <property type="match status" value="1"/>
</dbReference>
<reference evidence="11 12" key="1">
    <citation type="submission" date="2013-10" db="EMBL/GenBank/DDBJ databases">
        <title>Salinisphaera halophila YIM 95161 Genome Sequencing.</title>
        <authorList>
            <person name="Lai Q."/>
            <person name="Li C."/>
            <person name="Shao Z."/>
        </authorList>
    </citation>
    <scope>NUCLEOTIDE SEQUENCE [LARGE SCALE GENOMIC DNA]</scope>
    <source>
        <strain evidence="11 12">YIM 95161</strain>
    </source>
</reference>
<evidence type="ECO:0000256" key="8">
    <source>
        <dbReference type="ARBA" id="ARBA00038436"/>
    </source>
</evidence>
<feature type="transmembrane region" description="Helical" evidence="9">
    <location>
        <begin position="134"/>
        <end position="154"/>
    </location>
</feature>
<protein>
    <recommendedName>
        <fullName evidence="9">TRAP transporter small permease protein</fullName>
    </recommendedName>
</protein>
<dbReference type="InterPro" id="IPR007387">
    <property type="entry name" value="TRAP_DctQ"/>
</dbReference>
<dbReference type="PANTHER" id="PTHR35011">
    <property type="entry name" value="2,3-DIKETO-L-GULONATE TRAP TRANSPORTER SMALL PERMEASE PROTEIN YIAM"/>
    <property type="match status" value="1"/>
</dbReference>
<dbReference type="RefSeq" id="WP_123590184.1">
    <property type="nucleotide sequence ID" value="NZ_AYKF01000064.1"/>
</dbReference>
<evidence type="ECO:0000256" key="6">
    <source>
        <dbReference type="ARBA" id="ARBA00022989"/>
    </source>
</evidence>
<dbReference type="Pfam" id="PF04290">
    <property type="entry name" value="DctQ"/>
    <property type="match status" value="1"/>
</dbReference>
<feature type="transmembrane region" description="Helical" evidence="9">
    <location>
        <begin position="58"/>
        <end position="81"/>
    </location>
</feature>
<feature type="transmembrane region" description="Helical" evidence="9">
    <location>
        <begin position="21"/>
        <end position="46"/>
    </location>
</feature>
<keyword evidence="3" id="KW-1003">Cell membrane</keyword>
<evidence type="ECO:0000256" key="5">
    <source>
        <dbReference type="ARBA" id="ARBA00022692"/>
    </source>
</evidence>
<evidence type="ECO:0000256" key="9">
    <source>
        <dbReference type="RuleBase" id="RU369079"/>
    </source>
</evidence>
<evidence type="ECO:0000259" key="10">
    <source>
        <dbReference type="Pfam" id="PF04290"/>
    </source>
</evidence>
<dbReference type="AlphaFoldDB" id="A0A423Q361"/>
<comment type="function">
    <text evidence="9">Part of the tripartite ATP-independent periplasmic (TRAP) transport system.</text>
</comment>
<dbReference type="EMBL" id="AYKF01000064">
    <property type="protein sequence ID" value="ROO33045.1"/>
    <property type="molecule type" value="Genomic_DNA"/>
</dbReference>
<dbReference type="InterPro" id="IPR055348">
    <property type="entry name" value="DctQ"/>
</dbReference>
<feature type="domain" description="Tripartite ATP-independent periplasmic transporters DctQ component" evidence="10">
    <location>
        <begin position="35"/>
        <end position="164"/>
    </location>
</feature>
<dbReference type="GO" id="GO:0022857">
    <property type="term" value="F:transmembrane transporter activity"/>
    <property type="evidence" value="ECO:0007669"/>
    <property type="project" value="UniProtKB-UniRule"/>
</dbReference>
<keyword evidence="7 9" id="KW-0472">Membrane</keyword>
<evidence type="ECO:0000256" key="3">
    <source>
        <dbReference type="ARBA" id="ARBA00022475"/>
    </source>
</evidence>
<gene>
    <name evidence="11" type="ORF">SAHL_04445</name>
</gene>
<keyword evidence="4 9" id="KW-0997">Cell inner membrane</keyword>
<name>A0A423Q361_9GAMM</name>
<proteinExistence type="inferred from homology"/>
<organism evidence="11 12">
    <name type="scientific">Salinisphaera orenii YIM 95161</name>
    <dbReference type="NCBI Taxonomy" id="1051139"/>
    <lineage>
        <taxon>Bacteria</taxon>
        <taxon>Pseudomonadati</taxon>
        <taxon>Pseudomonadota</taxon>
        <taxon>Gammaproteobacteria</taxon>
        <taxon>Salinisphaerales</taxon>
        <taxon>Salinisphaeraceae</taxon>
        <taxon>Salinisphaera</taxon>
    </lineage>
</organism>
<comment type="caution">
    <text evidence="11">The sequence shown here is derived from an EMBL/GenBank/DDBJ whole genome shotgun (WGS) entry which is preliminary data.</text>
</comment>
<dbReference type="GO" id="GO:0005886">
    <property type="term" value="C:plasma membrane"/>
    <property type="evidence" value="ECO:0007669"/>
    <property type="project" value="UniProtKB-SubCell"/>
</dbReference>
<comment type="similarity">
    <text evidence="8 9">Belongs to the TRAP transporter small permease family.</text>
</comment>
<dbReference type="GO" id="GO:0015740">
    <property type="term" value="P:C4-dicarboxylate transport"/>
    <property type="evidence" value="ECO:0007669"/>
    <property type="project" value="TreeGrafter"/>
</dbReference>
<keyword evidence="5 9" id="KW-0812">Transmembrane</keyword>